<feature type="chain" id="PRO_5020423984" description="Somatostatin/Cortistatin C-terminal domain-containing protein" evidence="1">
    <location>
        <begin position="25"/>
        <end position="91"/>
    </location>
</feature>
<organism evidence="2 3">
    <name type="scientific">Steinernema carpocapsae</name>
    <name type="common">Entomopathogenic nematode</name>
    <dbReference type="NCBI Taxonomy" id="34508"/>
    <lineage>
        <taxon>Eukaryota</taxon>
        <taxon>Metazoa</taxon>
        <taxon>Ecdysozoa</taxon>
        <taxon>Nematoda</taxon>
        <taxon>Chromadorea</taxon>
        <taxon>Rhabditida</taxon>
        <taxon>Tylenchina</taxon>
        <taxon>Panagrolaimomorpha</taxon>
        <taxon>Strongyloidoidea</taxon>
        <taxon>Steinernematidae</taxon>
        <taxon>Steinernema</taxon>
    </lineage>
</organism>
<feature type="signal peptide" evidence="1">
    <location>
        <begin position="1"/>
        <end position="24"/>
    </location>
</feature>
<reference evidence="2 3" key="2">
    <citation type="journal article" date="2019" name="G3 (Bethesda)">
        <title>Hybrid Assembly of the Genome of the Entomopathogenic Nematode Steinernema carpocapsae Identifies the X-Chromosome.</title>
        <authorList>
            <person name="Serra L."/>
            <person name="Macchietto M."/>
            <person name="Macias-Munoz A."/>
            <person name="McGill C.J."/>
            <person name="Rodriguez I.M."/>
            <person name="Rodriguez B."/>
            <person name="Murad R."/>
            <person name="Mortazavi A."/>
        </authorList>
    </citation>
    <scope>NUCLEOTIDE SEQUENCE [LARGE SCALE GENOMIC DNA]</scope>
    <source>
        <strain evidence="2 3">ALL</strain>
    </source>
</reference>
<proteinExistence type="predicted"/>
<evidence type="ECO:0000256" key="1">
    <source>
        <dbReference type="SAM" id="SignalP"/>
    </source>
</evidence>
<dbReference type="Proteomes" id="UP000298663">
    <property type="component" value="Unassembled WGS sequence"/>
</dbReference>
<dbReference type="EMBL" id="AZBU02000008">
    <property type="protein sequence ID" value="TKR68155.1"/>
    <property type="molecule type" value="Genomic_DNA"/>
</dbReference>
<evidence type="ECO:0000313" key="3">
    <source>
        <dbReference type="Proteomes" id="UP000298663"/>
    </source>
</evidence>
<keyword evidence="3" id="KW-1185">Reference proteome</keyword>
<name>A0A4V5ZZM5_STECR</name>
<protein>
    <recommendedName>
        <fullName evidence="4">Somatostatin/Cortistatin C-terminal domain-containing protein</fullName>
    </recommendedName>
</protein>
<comment type="caution">
    <text evidence="2">The sequence shown here is derived from an EMBL/GenBank/DDBJ whole genome shotgun (WGS) entry which is preliminary data.</text>
</comment>
<gene>
    <name evidence="2" type="ORF">L596_024176</name>
</gene>
<accession>A0A4V5ZZM5</accession>
<dbReference type="OrthoDB" id="5895663at2759"/>
<dbReference type="AlphaFoldDB" id="A0A4V5ZZM5"/>
<keyword evidence="1" id="KW-0732">Signal</keyword>
<sequence length="91" mass="10422">MNIVLARLILALVILGDLVTVSESRPSLQVLHEILEETKTEFDNELKSLEDLLETSALLEKFQRNRRQTTEGAVDMKSVKRTRCYFNPVTC</sequence>
<evidence type="ECO:0000313" key="2">
    <source>
        <dbReference type="EMBL" id="TKR68155.1"/>
    </source>
</evidence>
<reference evidence="2 3" key="1">
    <citation type="journal article" date="2015" name="Genome Biol.">
        <title>Comparative genomics of Steinernema reveals deeply conserved gene regulatory networks.</title>
        <authorList>
            <person name="Dillman A.R."/>
            <person name="Macchietto M."/>
            <person name="Porter C.F."/>
            <person name="Rogers A."/>
            <person name="Williams B."/>
            <person name="Antoshechkin I."/>
            <person name="Lee M.M."/>
            <person name="Goodwin Z."/>
            <person name="Lu X."/>
            <person name="Lewis E.E."/>
            <person name="Goodrich-Blair H."/>
            <person name="Stock S.P."/>
            <person name="Adams B.J."/>
            <person name="Sternberg P.W."/>
            <person name="Mortazavi A."/>
        </authorList>
    </citation>
    <scope>NUCLEOTIDE SEQUENCE [LARGE SCALE GENOMIC DNA]</scope>
    <source>
        <strain evidence="2 3">ALL</strain>
    </source>
</reference>
<evidence type="ECO:0008006" key="4">
    <source>
        <dbReference type="Google" id="ProtNLM"/>
    </source>
</evidence>